<keyword evidence="1" id="KW-0812">Transmembrane</keyword>
<dbReference type="EMBL" id="CP002583">
    <property type="protein sequence ID" value="ADZ92786.1"/>
    <property type="molecule type" value="Genomic_DNA"/>
</dbReference>
<dbReference type="STRING" id="717774.Marme_3573"/>
<evidence type="ECO:0000313" key="3">
    <source>
        <dbReference type="Proteomes" id="UP000001062"/>
    </source>
</evidence>
<reference evidence="2 3" key="1">
    <citation type="journal article" date="2012" name="Stand. Genomic Sci.">
        <title>Complete genome sequence of the melanogenic marine bacterium Marinomonas mediterranea type strain (MMB-1(T)).</title>
        <authorList>
            <person name="Lucas-Elio P."/>
            <person name="Goodwin L."/>
            <person name="Woyke T."/>
            <person name="Pitluck S."/>
            <person name="Nolan M."/>
            <person name="Kyrpides N.C."/>
            <person name="Detter J.C."/>
            <person name="Copeland A."/>
            <person name="Teshima H."/>
            <person name="Bruce D."/>
            <person name="Detter C."/>
            <person name="Tapia R."/>
            <person name="Han S."/>
            <person name="Land M.L."/>
            <person name="Ivanova N."/>
            <person name="Mikhailova N."/>
            <person name="Johnston A.W."/>
            <person name="Sanchez-Amat A."/>
        </authorList>
    </citation>
    <scope>NUCLEOTIDE SEQUENCE [LARGE SCALE GENOMIC DNA]</scope>
    <source>
        <strain evidence="3">ATCC 700492 / JCM 21426 / NBRC 103028 / MMB-1</strain>
    </source>
</reference>
<keyword evidence="1" id="KW-0472">Membrane</keyword>
<feature type="transmembrane region" description="Helical" evidence="1">
    <location>
        <begin position="95"/>
        <end position="115"/>
    </location>
</feature>
<keyword evidence="1" id="KW-1133">Transmembrane helix</keyword>
<dbReference type="Proteomes" id="UP000001062">
    <property type="component" value="Chromosome"/>
</dbReference>
<organism evidence="2 3">
    <name type="scientific">Marinomonas mediterranea (strain ATCC 700492 / JCM 21426 / NBRC 103028 / MMB-1)</name>
    <dbReference type="NCBI Taxonomy" id="717774"/>
    <lineage>
        <taxon>Bacteria</taxon>
        <taxon>Pseudomonadati</taxon>
        <taxon>Pseudomonadota</taxon>
        <taxon>Gammaproteobacteria</taxon>
        <taxon>Oceanospirillales</taxon>
        <taxon>Oceanospirillaceae</taxon>
        <taxon>Marinomonas</taxon>
    </lineage>
</organism>
<dbReference type="PATRIC" id="fig|717774.3.peg.3681"/>
<dbReference type="AlphaFoldDB" id="F2JUG7"/>
<feature type="transmembrane region" description="Helical" evidence="1">
    <location>
        <begin position="55"/>
        <end position="75"/>
    </location>
</feature>
<gene>
    <name evidence="2" type="ordered locus">Marme_3573</name>
</gene>
<accession>F2JUG7</accession>
<dbReference type="OrthoDB" id="6107403at2"/>
<protein>
    <submittedName>
        <fullName evidence="2">Uncharacterized protein</fullName>
    </submittedName>
</protein>
<evidence type="ECO:0000256" key="1">
    <source>
        <dbReference type="SAM" id="Phobius"/>
    </source>
</evidence>
<keyword evidence="3" id="KW-1185">Reference proteome</keyword>
<proteinExistence type="predicted"/>
<dbReference type="KEGG" id="mme:Marme_3573"/>
<sequence length="120" mass="13563">MGIVVCVCMILILLMSIRTPLKRKLDPHKTELAVITLLAGLWNTGWYGFQNLGDYWGNAAFISGLLMMLTSLPLLENHRMLMTLSKHYKKLPPLFNRIALCALCVCAALYAYALILMQFD</sequence>
<dbReference type="RefSeq" id="WP_013662688.1">
    <property type="nucleotide sequence ID" value="NC_015276.1"/>
</dbReference>
<dbReference type="HOGENOM" id="CLU_2046886_0_0_6"/>
<evidence type="ECO:0000313" key="2">
    <source>
        <dbReference type="EMBL" id="ADZ92786.1"/>
    </source>
</evidence>
<name>F2JUG7_MARM1</name>